<dbReference type="AlphaFoldDB" id="G4T4W6"/>
<evidence type="ECO:0000256" key="7">
    <source>
        <dbReference type="ARBA" id="ARBA00023159"/>
    </source>
</evidence>
<evidence type="ECO:0000256" key="4">
    <source>
        <dbReference type="ARBA" id="ARBA00022771"/>
    </source>
</evidence>
<proteinExistence type="inferred from homology"/>
<keyword evidence="7" id="KW-0010">Activator</keyword>
<evidence type="ECO:0000313" key="13">
    <source>
        <dbReference type="Proteomes" id="UP000007148"/>
    </source>
</evidence>
<comment type="similarity">
    <text evidence="2">Belongs to the TFIIB family.</text>
</comment>
<dbReference type="GO" id="GO:0008270">
    <property type="term" value="F:zinc ion binding"/>
    <property type="evidence" value="ECO:0007669"/>
    <property type="project" value="UniProtKB-KW"/>
</dbReference>
<dbReference type="Pfam" id="PF07741">
    <property type="entry name" value="BRF1"/>
    <property type="match status" value="1"/>
</dbReference>
<feature type="compositionally biased region" description="Basic residues" evidence="10">
    <location>
        <begin position="310"/>
        <end position="320"/>
    </location>
</feature>
<protein>
    <submittedName>
        <fullName evidence="12">Related to BRF1-TFIIIB subunit, 70 kD</fullName>
    </submittedName>
</protein>
<evidence type="ECO:0000256" key="9">
    <source>
        <dbReference type="ARBA" id="ARBA00023242"/>
    </source>
</evidence>
<accession>G4T4W6</accession>
<keyword evidence="6" id="KW-0805">Transcription regulation</keyword>
<dbReference type="STRING" id="1109443.G4T4W6"/>
<keyword evidence="8" id="KW-0804">Transcription</keyword>
<feature type="domain" description="Cyclin-like" evidence="11">
    <location>
        <begin position="185"/>
        <end position="269"/>
    </location>
</feature>
<feature type="region of interest" description="Disordered" evidence="10">
    <location>
        <begin position="286"/>
        <end position="420"/>
    </location>
</feature>
<gene>
    <name evidence="12" type="ORF">PIIN_00067</name>
</gene>
<dbReference type="GO" id="GO:0005634">
    <property type="term" value="C:nucleus"/>
    <property type="evidence" value="ECO:0007669"/>
    <property type="project" value="UniProtKB-SubCell"/>
</dbReference>
<dbReference type="HOGENOM" id="CLU_010293_3_2_1"/>
<dbReference type="eggNOG" id="KOG1598">
    <property type="taxonomic scope" value="Eukaryota"/>
</dbReference>
<dbReference type="GO" id="GO:0017025">
    <property type="term" value="F:TBP-class protein binding"/>
    <property type="evidence" value="ECO:0007669"/>
    <property type="project" value="InterPro"/>
</dbReference>
<dbReference type="SUPFAM" id="SSF47954">
    <property type="entry name" value="Cyclin-like"/>
    <property type="match status" value="2"/>
</dbReference>
<feature type="domain" description="Cyclin-like" evidence="11">
    <location>
        <begin position="91"/>
        <end position="172"/>
    </location>
</feature>
<dbReference type="Pfam" id="PF00382">
    <property type="entry name" value="TFIIB"/>
    <property type="match status" value="2"/>
</dbReference>
<dbReference type="SMART" id="SM00385">
    <property type="entry name" value="CYCLIN"/>
    <property type="match status" value="2"/>
</dbReference>
<organism evidence="12 13">
    <name type="scientific">Serendipita indica (strain DSM 11827)</name>
    <name type="common">Root endophyte fungus</name>
    <name type="synonym">Piriformospora indica</name>
    <dbReference type="NCBI Taxonomy" id="1109443"/>
    <lineage>
        <taxon>Eukaryota</taxon>
        <taxon>Fungi</taxon>
        <taxon>Dikarya</taxon>
        <taxon>Basidiomycota</taxon>
        <taxon>Agaricomycotina</taxon>
        <taxon>Agaricomycetes</taxon>
        <taxon>Sebacinales</taxon>
        <taxon>Serendipitaceae</taxon>
        <taxon>Serendipita</taxon>
    </lineage>
</organism>
<evidence type="ECO:0000256" key="8">
    <source>
        <dbReference type="ARBA" id="ARBA00023163"/>
    </source>
</evidence>
<sequence>MTRRLVRPFAWTVAPFSKRATLLLKSRSSRLALALPPYLGLLLHAMPVSLLTEIPKALTERHFQAASRISGPAGRSSGMESSEITKQRSLALLRNYQQPFAFPDSVISTAERHLTLAYQYSFTKGRHIEHIIAVCLYMGCLEQKTSHMLIDFADILRINVYALGSTYLKWLRTLGWKPPLLEPSIFITRFVALLEFGEDERKVADDANRIATRFKDDWIHEGRRTAGICGAAIYLAAQMNNYRRSIQEIMQVVKIADTTIIKRLEEFSATASANLTVGDFRVTEHPTEAADPPAFTRARQIEHDLALGRGSKRKRRKRSRKEMEEDDADTVVSSQPDGSRARSQSMDPNGAQLDDSMPAPESPTNERTPELVADEVLGRGIFEDIPAENPKTDLATLNDEGSGEVKDDDKVDDKDKENSEQVRRKVIVDMIALDPSHVQEVQQILESEAGQEALALVQSTNNAERGEDDDDALMEEDDLTGLDEEELDAYICGEDEAQMRERVWTELNLDYLRRLAAKRIRDQSGEDPRPKKHKRKSKPKQSFTPGKTAFESVRAMAQGNRTFSKRINYNLLKETFDDNKENEDGEEDVEDFKEDEKAQDDPLATDLKEWTRRMGHDGVDEDEYGDYYEQEA</sequence>
<dbReference type="FunFam" id="1.10.472.10:FF:000002">
    <property type="entry name" value="Transcription factor IIIB 90 kDa subunit"/>
    <property type="match status" value="1"/>
</dbReference>
<dbReference type="FunCoup" id="G4T4W6">
    <property type="interactions" value="145"/>
</dbReference>
<evidence type="ECO:0000256" key="1">
    <source>
        <dbReference type="ARBA" id="ARBA00004123"/>
    </source>
</evidence>
<dbReference type="GO" id="GO:0070897">
    <property type="term" value="P:transcription preinitiation complex assembly"/>
    <property type="evidence" value="ECO:0007669"/>
    <property type="project" value="InterPro"/>
</dbReference>
<feature type="compositionally biased region" description="Basic and acidic residues" evidence="10">
    <location>
        <begin position="403"/>
        <end position="420"/>
    </location>
</feature>
<comment type="subcellular location">
    <subcellularLocation>
        <location evidence="1">Nucleus</location>
    </subcellularLocation>
</comment>
<keyword evidence="5" id="KW-0862">Zinc</keyword>
<comment type="caution">
    <text evidence="12">The sequence shown here is derived from an EMBL/GenBank/DDBJ whole genome shotgun (WGS) entry which is preliminary data.</text>
</comment>
<keyword evidence="13" id="KW-1185">Reference proteome</keyword>
<dbReference type="InterPro" id="IPR013763">
    <property type="entry name" value="Cyclin-like_dom"/>
</dbReference>
<feature type="compositionally biased region" description="Polar residues" evidence="10">
    <location>
        <begin position="331"/>
        <end position="347"/>
    </location>
</feature>
<dbReference type="InterPro" id="IPR000812">
    <property type="entry name" value="TFIIB"/>
</dbReference>
<feature type="compositionally biased region" description="Acidic residues" evidence="10">
    <location>
        <begin position="580"/>
        <end position="593"/>
    </location>
</feature>
<dbReference type="OrthoDB" id="511529at2759"/>
<feature type="region of interest" description="Disordered" evidence="10">
    <location>
        <begin position="574"/>
        <end position="632"/>
    </location>
</feature>
<feature type="region of interest" description="Disordered" evidence="10">
    <location>
        <begin position="520"/>
        <end position="551"/>
    </location>
</feature>
<feature type="compositionally biased region" description="Acidic residues" evidence="10">
    <location>
        <begin position="619"/>
        <end position="632"/>
    </location>
</feature>
<evidence type="ECO:0000256" key="10">
    <source>
        <dbReference type="SAM" id="MobiDB-lite"/>
    </source>
</evidence>
<dbReference type="InterPro" id="IPR013150">
    <property type="entry name" value="TFIIB_cyclin"/>
</dbReference>
<reference evidence="12 13" key="1">
    <citation type="journal article" date="2011" name="PLoS Pathog.">
        <title>Endophytic Life Strategies Decoded by Genome and Transcriptome Analyses of the Mutualistic Root Symbiont Piriformospora indica.</title>
        <authorList>
            <person name="Zuccaro A."/>
            <person name="Lahrmann U."/>
            <person name="Guldener U."/>
            <person name="Langen G."/>
            <person name="Pfiffi S."/>
            <person name="Biedenkopf D."/>
            <person name="Wong P."/>
            <person name="Samans B."/>
            <person name="Grimm C."/>
            <person name="Basiewicz M."/>
            <person name="Murat C."/>
            <person name="Martin F."/>
            <person name="Kogel K.H."/>
        </authorList>
    </citation>
    <scope>NUCLEOTIDE SEQUENCE [LARGE SCALE GENOMIC DNA]</scope>
    <source>
        <strain evidence="12 13">DSM 11827</strain>
    </source>
</reference>
<dbReference type="GO" id="GO:0000995">
    <property type="term" value="F:RNA polymerase III general transcription initiation factor activity"/>
    <property type="evidence" value="ECO:0007669"/>
    <property type="project" value="TreeGrafter"/>
</dbReference>
<dbReference type="Proteomes" id="UP000007148">
    <property type="component" value="Unassembled WGS sequence"/>
</dbReference>
<feature type="compositionally biased region" description="Basic residues" evidence="10">
    <location>
        <begin position="530"/>
        <end position="539"/>
    </location>
</feature>
<keyword evidence="9" id="KW-0539">Nucleus</keyword>
<dbReference type="PANTHER" id="PTHR11618:SF4">
    <property type="entry name" value="TRANSCRIPTION FACTOR IIIB 90 KDA SUBUNIT"/>
    <property type="match status" value="1"/>
</dbReference>
<dbReference type="GO" id="GO:0000126">
    <property type="term" value="C:transcription factor TFIIIB complex"/>
    <property type="evidence" value="ECO:0007669"/>
    <property type="project" value="TreeGrafter"/>
</dbReference>
<dbReference type="InParanoid" id="G4T4W6"/>
<dbReference type="GO" id="GO:0097550">
    <property type="term" value="C:transcription preinitiation complex"/>
    <property type="evidence" value="ECO:0007669"/>
    <property type="project" value="TreeGrafter"/>
</dbReference>
<feature type="compositionally biased region" description="Basic and acidic residues" evidence="10">
    <location>
        <begin position="520"/>
        <end position="529"/>
    </location>
</feature>
<name>G4T4W6_SERID</name>
<dbReference type="EMBL" id="CAFZ01000001">
    <property type="protein sequence ID" value="CCA66381.1"/>
    <property type="molecule type" value="Genomic_DNA"/>
</dbReference>
<dbReference type="CDD" id="cd20554">
    <property type="entry name" value="CYCLIN_TFIIIB90_rpt2"/>
    <property type="match status" value="1"/>
</dbReference>
<dbReference type="InterPro" id="IPR036915">
    <property type="entry name" value="Cyclin-like_sf"/>
</dbReference>
<dbReference type="GO" id="GO:0001006">
    <property type="term" value="F:RNA polymerase III type 3 promoter sequence-specific DNA binding"/>
    <property type="evidence" value="ECO:0007669"/>
    <property type="project" value="TreeGrafter"/>
</dbReference>
<evidence type="ECO:0000313" key="12">
    <source>
        <dbReference type="EMBL" id="CCA66381.1"/>
    </source>
</evidence>
<evidence type="ECO:0000256" key="5">
    <source>
        <dbReference type="ARBA" id="ARBA00022833"/>
    </source>
</evidence>
<dbReference type="Gene3D" id="1.10.472.10">
    <property type="entry name" value="Cyclin-like"/>
    <property type="match status" value="2"/>
</dbReference>
<keyword evidence="4" id="KW-0863">Zinc-finger</keyword>
<feature type="compositionally biased region" description="Basic and acidic residues" evidence="10">
    <location>
        <begin position="594"/>
        <end position="618"/>
    </location>
</feature>
<dbReference type="PANTHER" id="PTHR11618">
    <property type="entry name" value="TRANSCRIPTION INITIATION FACTOR IIB-RELATED"/>
    <property type="match status" value="1"/>
</dbReference>
<dbReference type="OMA" id="ISMAHRY"/>
<dbReference type="Gene3D" id="1.20.5.650">
    <property type="entry name" value="Single helix bin"/>
    <property type="match status" value="1"/>
</dbReference>
<evidence type="ECO:0000256" key="6">
    <source>
        <dbReference type="ARBA" id="ARBA00023015"/>
    </source>
</evidence>
<evidence type="ECO:0000256" key="2">
    <source>
        <dbReference type="ARBA" id="ARBA00010857"/>
    </source>
</evidence>
<dbReference type="InterPro" id="IPR011665">
    <property type="entry name" value="BRF1_TBP-bd_dom"/>
</dbReference>
<keyword evidence="3" id="KW-0479">Metal-binding</keyword>
<evidence type="ECO:0000256" key="3">
    <source>
        <dbReference type="ARBA" id="ARBA00022723"/>
    </source>
</evidence>
<evidence type="ECO:0000259" key="11">
    <source>
        <dbReference type="SMART" id="SM00385"/>
    </source>
</evidence>